<dbReference type="EMBL" id="VSSQ01070205">
    <property type="protein sequence ID" value="MPN22057.1"/>
    <property type="molecule type" value="Genomic_DNA"/>
</dbReference>
<dbReference type="PANTHER" id="PTHR11907">
    <property type="entry name" value="AMIDOPHOSPHORIBOSYLTRANSFERASE"/>
    <property type="match status" value="1"/>
</dbReference>
<dbReference type="Gene3D" id="3.40.50.2020">
    <property type="match status" value="1"/>
</dbReference>
<dbReference type="EC" id="2.4.2.14" evidence="3"/>
<sequence length="116" mass="12678">MVRKAGASEVHARVGSPAIIAPCHLGIDMATRQELIASYKTIKEVEGLISADSLGYLSIEGLMRALECDKNDMCIGCLTGEYPVEIPGEKCRKKQTRLDDFNKAERSSQVVSSDNF</sequence>
<dbReference type="GO" id="GO:0004044">
    <property type="term" value="F:amidophosphoribosyltransferase activity"/>
    <property type="evidence" value="ECO:0007669"/>
    <property type="project" value="UniProtKB-EC"/>
</dbReference>
<dbReference type="InterPro" id="IPR029057">
    <property type="entry name" value="PRTase-like"/>
</dbReference>
<organism evidence="3">
    <name type="scientific">bioreactor metagenome</name>
    <dbReference type="NCBI Taxonomy" id="1076179"/>
    <lineage>
        <taxon>unclassified sequences</taxon>
        <taxon>metagenomes</taxon>
        <taxon>ecological metagenomes</taxon>
    </lineage>
</organism>
<keyword evidence="2" id="KW-0315">Glutamine amidotransferase</keyword>
<keyword evidence="1 3" id="KW-0808">Transferase</keyword>
<accession>A0A645G572</accession>
<dbReference type="Gene3D" id="3.60.20.10">
    <property type="entry name" value="Glutamine Phosphoribosylpyrophosphate, subunit 1, domain 1"/>
    <property type="match status" value="1"/>
</dbReference>
<dbReference type="InterPro" id="IPR029055">
    <property type="entry name" value="Ntn_hydrolases_N"/>
</dbReference>
<proteinExistence type="predicted"/>
<comment type="caution">
    <text evidence="3">The sequence shown here is derived from an EMBL/GenBank/DDBJ whole genome shotgun (WGS) entry which is preliminary data.</text>
</comment>
<evidence type="ECO:0000256" key="1">
    <source>
        <dbReference type="ARBA" id="ARBA00022679"/>
    </source>
</evidence>
<protein>
    <submittedName>
        <fullName evidence="3">Amidophosphoribosyltransferase</fullName>
        <ecNumber evidence="3">2.4.2.14</ecNumber>
    </submittedName>
</protein>
<dbReference type="SUPFAM" id="SSF53271">
    <property type="entry name" value="PRTase-like"/>
    <property type="match status" value="1"/>
</dbReference>
<reference evidence="3" key="1">
    <citation type="submission" date="2019-08" db="EMBL/GenBank/DDBJ databases">
        <authorList>
            <person name="Kucharzyk K."/>
            <person name="Murdoch R.W."/>
            <person name="Higgins S."/>
            <person name="Loffler F."/>
        </authorList>
    </citation>
    <scope>NUCLEOTIDE SEQUENCE</scope>
</reference>
<keyword evidence="3" id="KW-0328">Glycosyltransferase</keyword>
<evidence type="ECO:0000313" key="3">
    <source>
        <dbReference type="EMBL" id="MPN22057.1"/>
    </source>
</evidence>
<dbReference type="AlphaFoldDB" id="A0A645G572"/>
<evidence type="ECO:0000256" key="2">
    <source>
        <dbReference type="ARBA" id="ARBA00022962"/>
    </source>
</evidence>
<gene>
    <name evidence="3" type="primary">purF_53</name>
    <name evidence="3" type="ORF">SDC9_169440</name>
</gene>
<name>A0A645G572_9ZZZZ</name>